<dbReference type="InterPro" id="IPR036770">
    <property type="entry name" value="Ankyrin_rpt-contain_sf"/>
</dbReference>
<evidence type="ECO:0000313" key="3">
    <source>
        <dbReference type="EMBL" id="CEM51481.1"/>
    </source>
</evidence>
<dbReference type="AlphaFoldDB" id="A0A0G4I3D6"/>
<dbReference type="Gene3D" id="1.25.40.20">
    <property type="entry name" value="Ankyrin repeat-containing domain"/>
    <property type="match status" value="1"/>
</dbReference>
<feature type="region of interest" description="Disordered" evidence="2">
    <location>
        <begin position="287"/>
        <end position="315"/>
    </location>
</feature>
<dbReference type="SUPFAM" id="SSF48403">
    <property type="entry name" value="Ankyrin repeat"/>
    <property type="match status" value="1"/>
</dbReference>
<accession>A0A0G4I3D6</accession>
<dbReference type="InterPro" id="IPR002110">
    <property type="entry name" value="Ankyrin_rpt"/>
</dbReference>
<dbReference type="EMBL" id="CDMZ01004957">
    <property type="protein sequence ID" value="CEM51481.1"/>
    <property type="molecule type" value="Genomic_DNA"/>
</dbReference>
<evidence type="ECO:0000256" key="1">
    <source>
        <dbReference type="PROSITE-ProRule" id="PRU00023"/>
    </source>
</evidence>
<dbReference type="PROSITE" id="PS50088">
    <property type="entry name" value="ANK_REPEAT"/>
    <property type="match status" value="1"/>
</dbReference>
<dbReference type="PhylomeDB" id="A0A0G4I3D6"/>
<dbReference type="SMART" id="SM00248">
    <property type="entry name" value="ANK"/>
    <property type="match status" value="2"/>
</dbReference>
<evidence type="ECO:0000256" key="2">
    <source>
        <dbReference type="SAM" id="MobiDB-lite"/>
    </source>
</evidence>
<feature type="compositionally biased region" description="Low complexity" evidence="2">
    <location>
        <begin position="289"/>
        <end position="305"/>
    </location>
</feature>
<proteinExistence type="predicted"/>
<organism evidence="3">
    <name type="scientific">Chromera velia CCMP2878</name>
    <dbReference type="NCBI Taxonomy" id="1169474"/>
    <lineage>
        <taxon>Eukaryota</taxon>
        <taxon>Sar</taxon>
        <taxon>Alveolata</taxon>
        <taxon>Colpodellida</taxon>
        <taxon>Chromeraceae</taxon>
        <taxon>Chromera</taxon>
    </lineage>
</organism>
<keyword evidence="1" id="KW-0040">ANK repeat</keyword>
<feature type="compositionally biased region" description="Basic and acidic residues" evidence="2">
    <location>
        <begin position="306"/>
        <end position="315"/>
    </location>
</feature>
<protein>
    <submittedName>
        <fullName evidence="3">Uncharacterized protein</fullName>
    </submittedName>
</protein>
<name>A0A0G4I3D6_9ALVE</name>
<gene>
    <name evidence="3" type="ORF">Cvel_10655</name>
</gene>
<feature type="repeat" description="ANK" evidence="1">
    <location>
        <begin position="179"/>
        <end position="211"/>
    </location>
</feature>
<dbReference type="VEuPathDB" id="CryptoDB:Cvel_10655"/>
<sequence length="426" mass="47500">MSVPRLKATTRLLCGSGVIDLRSFWKLSTVNKAVRSGREESASVDLGRELYSLNLLSERADLHCLVLDCIKRDDAQTLQRLRKALDVDILFPNLFTRALEAGSRQCIDLLGQQGCPGSRPFLSPTAIQGMSKDTMALLLDRGLLHPNDWVERLFSIADKVTSSDDSDRYSNGKDIILRSWQSLLSVAIAEGNFDCAELLLDRGARVDLAECACERDELIFGAVGMEKRIDGRTTGPWKTYQQTGKGSFCQGRTALHELVLKLGEGKKRQGKRWMGEVDSALSDSVLATSDSDSLQSSDSESIQEQTRNRREEKKRQEVATRNRCLSLLGRLVGSARESKCLDWTCRWHSTEEVEWRLADMLTIKRLNYFQNHCQTTALGLACYFLDSEAIDVLLSAGAKVNWPSSDFRGRGGVVQPLTVMAVRSGR</sequence>
<reference evidence="3" key="1">
    <citation type="submission" date="2014-11" db="EMBL/GenBank/DDBJ databases">
        <authorList>
            <person name="Otto D Thomas"/>
            <person name="Naeem Raeece"/>
        </authorList>
    </citation>
    <scope>NUCLEOTIDE SEQUENCE</scope>
</reference>